<keyword evidence="3" id="KW-1185">Reference proteome</keyword>
<evidence type="ECO:0000256" key="1">
    <source>
        <dbReference type="SAM" id="MobiDB-lite"/>
    </source>
</evidence>
<reference evidence="2" key="2">
    <citation type="submission" date="2023-06" db="EMBL/GenBank/DDBJ databases">
        <authorList>
            <person name="Ma L."/>
            <person name="Liu K.-W."/>
            <person name="Li Z."/>
            <person name="Hsiao Y.-Y."/>
            <person name="Qi Y."/>
            <person name="Fu T."/>
            <person name="Tang G."/>
            <person name="Zhang D."/>
            <person name="Sun W.-H."/>
            <person name="Liu D.-K."/>
            <person name="Li Y."/>
            <person name="Chen G.-Z."/>
            <person name="Liu X.-D."/>
            <person name="Liao X.-Y."/>
            <person name="Jiang Y.-T."/>
            <person name="Yu X."/>
            <person name="Hao Y."/>
            <person name="Huang J."/>
            <person name="Zhao X.-W."/>
            <person name="Ke S."/>
            <person name="Chen Y.-Y."/>
            <person name="Wu W.-L."/>
            <person name="Hsu J.-L."/>
            <person name="Lin Y.-F."/>
            <person name="Huang M.-D."/>
            <person name="Li C.-Y."/>
            <person name="Huang L."/>
            <person name="Wang Z.-W."/>
            <person name="Zhao X."/>
            <person name="Zhong W.-Y."/>
            <person name="Peng D.-H."/>
            <person name="Ahmad S."/>
            <person name="Lan S."/>
            <person name="Zhang J.-S."/>
            <person name="Tsai W.-C."/>
            <person name="Van De Peer Y."/>
            <person name="Liu Z.-J."/>
        </authorList>
    </citation>
    <scope>NUCLEOTIDE SEQUENCE</scope>
    <source>
        <strain evidence="2">SCP</strain>
        <tissue evidence="2">Leaves</tissue>
    </source>
</reference>
<dbReference type="EMBL" id="JAUJYN010000006">
    <property type="protein sequence ID" value="KAK1269200.1"/>
    <property type="molecule type" value="Genomic_DNA"/>
</dbReference>
<organism evidence="2 3">
    <name type="scientific">Acorus gramineus</name>
    <name type="common">Dwarf sweet flag</name>
    <dbReference type="NCBI Taxonomy" id="55184"/>
    <lineage>
        <taxon>Eukaryota</taxon>
        <taxon>Viridiplantae</taxon>
        <taxon>Streptophyta</taxon>
        <taxon>Embryophyta</taxon>
        <taxon>Tracheophyta</taxon>
        <taxon>Spermatophyta</taxon>
        <taxon>Magnoliopsida</taxon>
        <taxon>Liliopsida</taxon>
        <taxon>Acoraceae</taxon>
        <taxon>Acorus</taxon>
    </lineage>
</organism>
<gene>
    <name evidence="2" type="ORF">QJS04_geneDACA005192</name>
</gene>
<evidence type="ECO:0000313" key="2">
    <source>
        <dbReference type="EMBL" id="KAK1269200.1"/>
    </source>
</evidence>
<reference evidence="2" key="1">
    <citation type="journal article" date="2023" name="Nat. Commun.">
        <title>Diploid and tetraploid genomes of Acorus and the evolution of monocots.</title>
        <authorList>
            <person name="Ma L."/>
            <person name="Liu K.W."/>
            <person name="Li Z."/>
            <person name="Hsiao Y.Y."/>
            <person name="Qi Y."/>
            <person name="Fu T."/>
            <person name="Tang G.D."/>
            <person name="Zhang D."/>
            <person name="Sun W.H."/>
            <person name="Liu D.K."/>
            <person name="Li Y."/>
            <person name="Chen G.Z."/>
            <person name="Liu X.D."/>
            <person name="Liao X.Y."/>
            <person name="Jiang Y.T."/>
            <person name="Yu X."/>
            <person name="Hao Y."/>
            <person name="Huang J."/>
            <person name="Zhao X.W."/>
            <person name="Ke S."/>
            <person name="Chen Y.Y."/>
            <person name="Wu W.L."/>
            <person name="Hsu J.L."/>
            <person name="Lin Y.F."/>
            <person name="Huang M.D."/>
            <person name="Li C.Y."/>
            <person name="Huang L."/>
            <person name="Wang Z.W."/>
            <person name="Zhao X."/>
            <person name="Zhong W.Y."/>
            <person name="Peng D.H."/>
            <person name="Ahmad S."/>
            <person name="Lan S."/>
            <person name="Zhang J.S."/>
            <person name="Tsai W.C."/>
            <person name="Van de Peer Y."/>
            <person name="Liu Z.J."/>
        </authorList>
    </citation>
    <scope>NUCLEOTIDE SEQUENCE</scope>
    <source>
        <strain evidence="2">SCP</strain>
    </source>
</reference>
<dbReference type="AlphaFoldDB" id="A0AAV9AYP8"/>
<dbReference type="Proteomes" id="UP001179952">
    <property type="component" value="Unassembled WGS sequence"/>
</dbReference>
<feature type="compositionally biased region" description="Basic and acidic residues" evidence="1">
    <location>
        <begin position="80"/>
        <end position="93"/>
    </location>
</feature>
<feature type="region of interest" description="Disordered" evidence="1">
    <location>
        <begin position="35"/>
        <end position="110"/>
    </location>
</feature>
<protein>
    <submittedName>
        <fullName evidence="2">Uncharacterized protein</fullName>
    </submittedName>
</protein>
<comment type="caution">
    <text evidence="2">The sequence shown here is derived from an EMBL/GenBank/DDBJ whole genome shotgun (WGS) entry which is preliminary data.</text>
</comment>
<feature type="region of interest" description="Disordered" evidence="1">
    <location>
        <begin position="1"/>
        <end position="23"/>
    </location>
</feature>
<evidence type="ECO:0000313" key="3">
    <source>
        <dbReference type="Proteomes" id="UP001179952"/>
    </source>
</evidence>
<proteinExistence type="predicted"/>
<sequence>MVGHGLAHGPDMGLHHHHHNKTRLRRHLVRRRGHRPEPVRPIPHHHRRGLGPHGGVLPGRSIAGGDGDDGPGPAGPMRVPEADRAIFRGRSREGPQAPAALQAEPRHPHQPRRRLRQYWLMCDEEFLLIDMEMRVVSIYICDSLWIWLV</sequence>
<accession>A0AAV9AYP8</accession>
<feature type="compositionally biased region" description="Gly residues" evidence="1">
    <location>
        <begin position="51"/>
        <end position="65"/>
    </location>
</feature>
<name>A0AAV9AYP8_ACOGR</name>